<dbReference type="Proteomes" id="UP000440578">
    <property type="component" value="Unassembled WGS sequence"/>
</dbReference>
<evidence type="ECO:0000313" key="3">
    <source>
        <dbReference type="Proteomes" id="UP000440578"/>
    </source>
</evidence>
<feature type="compositionally biased region" description="Acidic residues" evidence="1">
    <location>
        <begin position="155"/>
        <end position="195"/>
    </location>
</feature>
<dbReference type="EMBL" id="VIIS01001261">
    <property type="protein sequence ID" value="KAF0300463.1"/>
    <property type="molecule type" value="Genomic_DNA"/>
</dbReference>
<feature type="region of interest" description="Disordered" evidence="1">
    <location>
        <begin position="1"/>
        <end position="339"/>
    </location>
</feature>
<accession>A0A6A4W3H7</accession>
<proteinExistence type="predicted"/>
<feature type="compositionally biased region" description="Basic and acidic residues" evidence="1">
    <location>
        <begin position="196"/>
        <end position="219"/>
    </location>
</feature>
<sequence>MDYKRPPLSNPDPEWFPDEDSPRQLRPKKRPKPKKVKLKKKATAPSPQPTRVNPKRKPGPNSKTANARRDKLEGAVAERLLLEAERAAARRRRPVAGPPSRPRSSETPADGETPSPAGSQQRQGLAEAKDEPPEDAEQHPAEGEQEAAGPGAEQEAAEDANDVVEAEQAGEVEQETAEVEQETAEEAEQEAEEAMDERQPRREDLEHLQHESDGERPGSDDPTSASEPAVNGERCQSQRTHKYTRRREQFAAAASSDSDTDDETGPGRRRAREANSSKSRARGGVRTRGSAAVQKAGARSVDHVHRPGGSARTVTVAQPGKVDPGQVKDGADPDPDEVLFGEATAGEGQLASSMMPTITKSKWFEGHKLRTRQ</sequence>
<evidence type="ECO:0000256" key="1">
    <source>
        <dbReference type="SAM" id="MobiDB-lite"/>
    </source>
</evidence>
<organism evidence="2 3">
    <name type="scientific">Amphibalanus amphitrite</name>
    <name type="common">Striped barnacle</name>
    <name type="synonym">Balanus amphitrite</name>
    <dbReference type="NCBI Taxonomy" id="1232801"/>
    <lineage>
        <taxon>Eukaryota</taxon>
        <taxon>Metazoa</taxon>
        <taxon>Ecdysozoa</taxon>
        <taxon>Arthropoda</taxon>
        <taxon>Crustacea</taxon>
        <taxon>Multicrustacea</taxon>
        <taxon>Cirripedia</taxon>
        <taxon>Thoracica</taxon>
        <taxon>Thoracicalcarea</taxon>
        <taxon>Balanomorpha</taxon>
        <taxon>Balanoidea</taxon>
        <taxon>Balanidae</taxon>
        <taxon>Amphibalaninae</taxon>
        <taxon>Amphibalanus</taxon>
    </lineage>
</organism>
<name>A0A6A4W3H7_AMPAM</name>
<comment type="caution">
    <text evidence="2">The sequence shown here is derived from an EMBL/GenBank/DDBJ whole genome shotgun (WGS) entry which is preliminary data.</text>
</comment>
<dbReference type="AlphaFoldDB" id="A0A6A4W3H7"/>
<protein>
    <submittedName>
        <fullName evidence="2">Uncharacterized protein</fullName>
    </submittedName>
</protein>
<gene>
    <name evidence="2" type="ORF">FJT64_027019</name>
</gene>
<feature type="compositionally biased region" description="Basic residues" evidence="1">
    <location>
        <begin position="25"/>
        <end position="42"/>
    </location>
</feature>
<reference evidence="2 3" key="1">
    <citation type="submission" date="2019-07" db="EMBL/GenBank/DDBJ databases">
        <title>Draft genome assembly of a fouling barnacle, Amphibalanus amphitrite (Darwin, 1854): The first reference genome for Thecostraca.</title>
        <authorList>
            <person name="Kim W."/>
        </authorList>
    </citation>
    <scope>NUCLEOTIDE SEQUENCE [LARGE SCALE GENOMIC DNA]</scope>
    <source>
        <strain evidence="2">SNU_AA5</strain>
        <tissue evidence="2">Soma without cirri and trophi</tissue>
    </source>
</reference>
<evidence type="ECO:0000313" key="2">
    <source>
        <dbReference type="EMBL" id="KAF0300463.1"/>
    </source>
</evidence>
<feature type="compositionally biased region" description="Basic and acidic residues" evidence="1">
    <location>
        <begin position="127"/>
        <end position="142"/>
    </location>
</feature>
<keyword evidence="3" id="KW-1185">Reference proteome</keyword>